<gene>
    <name evidence="1" type="ORF">B0T14DRAFT_122487</name>
</gene>
<keyword evidence="2" id="KW-1185">Reference proteome</keyword>
<dbReference type="EMBL" id="JAULSU010000002">
    <property type="protein sequence ID" value="KAK0626924.1"/>
    <property type="molecule type" value="Genomic_DNA"/>
</dbReference>
<proteinExistence type="predicted"/>
<dbReference type="Proteomes" id="UP001175000">
    <property type="component" value="Unassembled WGS sequence"/>
</dbReference>
<evidence type="ECO:0000313" key="1">
    <source>
        <dbReference type="EMBL" id="KAK0626924.1"/>
    </source>
</evidence>
<name>A0AA39X423_9PEZI</name>
<accession>A0AA39X423</accession>
<comment type="caution">
    <text evidence="1">The sequence shown here is derived from an EMBL/GenBank/DDBJ whole genome shotgun (WGS) entry which is preliminary data.</text>
</comment>
<sequence>MSRALGQCEHEGESLWSVTGLVISFPRTRRGKIPETIGLEKFSSSPAAFHGSRISHMYNTLLRHVRCMSQVAGCKPLWLALLRGRYCEAGYSPAGAFFLSPGSSDGLICPAIGQASWQLVPKGRCQSAPRGWLSFVSSRTRSKDIPVIMALFKMNAMT</sequence>
<evidence type="ECO:0000313" key="2">
    <source>
        <dbReference type="Proteomes" id="UP001175000"/>
    </source>
</evidence>
<dbReference type="AlphaFoldDB" id="A0AA39X423"/>
<protein>
    <submittedName>
        <fullName evidence="1">Uncharacterized protein</fullName>
    </submittedName>
</protein>
<reference evidence="1" key="1">
    <citation type="submission" date="2023-06" db="EMBL/GenBank/DDBJ databases">
        <title>Genome-scale phylogeny and comparative genomics of the fungal order Sordariales.</title>
        <authorList>
            <consortium name="Lawrence Berkeley National Laboratory"/>
            <person name="Hensen N."/>
            <person name="Bonometti L."/>
            <person name="Westerberg I."/>
            <person name="Brannstrom I.O."/>
            <person name="Guillou S."/>
            <person name="Cros-Aarteil S."/>
            <person name="Calhoun S."/>
            <person name="Haridas S."/>
            <person name="Kuo A."/>
            <person name="Mondo S."/>
            <person name="Pangilinan J."/>
            <person name="Riley R."/>
            <person name="Labutti K."/>
            <person name="Andreopoulos B."/>
            <person name="Lipzen A."/>
            <person name="Chen C."/>
            <person name="Yanf M."/>
            <person name="Daum C."/>
            <person name="Ng V."/>
            <person name="Clum A."/>
            <person name="Steindorff A."/>
            <person name="Ohm R."/>
            <person name="Martin F."/>
            <person name="Silar P."/>
            <person name="Natvig D."/>
            <person name="Lalanne C."/>
            <person name="Gautier V."/>
            <person name="Ament-Velasquez S.L."/>
            <person name="Kruys A."/>
            <person name="Hutchinson M.I."/>
            <person name="Powell A.J."/>
            <person name="Barry K."/>
            <person name="Miller A.N."/>
            <person name="Grigoriev I.V."/>
            <person name="Debuchy R."/>
            <person name="Gladieux P."/>
            <person name="Thoren M.H."/>
            <person name="Johannesson H."/>
        </authorList>
    </citation>
    <scope>NUCLEOTIDE SEQUENCE</scope>
    <source>
        <strain evidence="1">CBS 606.72</strain>
    </source>
</reference>
<organism evidence="1 2">
    <name type="scientific">Immersiella caudata</name>
    <dbReference type="NCBI Taxonomy" id="314043"/>
    <lineage>
        <taxon>Eukaryota</taxon>
        <taxon>Fungi</taxon>
        <taxon>Dikarya</taxon>
        <taxon>Ascomycota</taxon>
        <taxon>Pezizomycotina</taxon>
        <taxon>Sordariomycetes</taxon>
        <taxon>Sordariomycetidae</taxon>
        <taxon>Sordariales</taxon>
        <taxon>Lasiosphaeriaceae</taxon>
        <taxon>Immersiella</taxon>
    </lineage>
</organism>